<evidence type="ECO:0000259" key="3">
    <source>
        <dbReference type="PROSITE" id="PS50110"/>
    </source>
</evidence>
<dbReference type="OrthoDB" id="9794815at2"/>
<organism evidence="4 5">
    <name type="scientific">Trichlorobacter thiogenes</name>
    <dbReference type="NCBI Taxonomy" id="115783"/>
    <lineage>
        <taxon>Bacteria</taxon>
        <taxon>Pseudomonadati</taxon>
        <taxon>Thermodesulfobacteriota</taxon>
        <taxon>Desulfuromonadia</taxon>
        <taxon>Geobacterales</taxon>
        <taxon>Geobacteraceae</taxon>
        <taxon>Trichlorobacter</taxon>
    </lineage>
</organism>
<keyword evidence="5" id="KW-1185">Reference proteome</keyword>
<dbReference type="STRING" id="115783.SAMN02745119_02493"/>
<evidence type="ECO:0000256" key="1">
    <source>
        <dbReference type="ARBA" id="ARBA00022553"/>
    </source>
</evidence>
<keyword evidence="1 2" id="KW-0597">Phosphoprotein</keyword>
<gene>
    <name evidence="4" type="ORF">SAMN02745119_02493</name>
</gene>
<dbReference type="AlphaFoldDB" id="A0A1T4QQ16"/>
<dbReference type="Gene3D" id="3.40.50.2300">
    <property type="match status" value="1"/>
</dbReference>
<reference evidence="5" key="1">
    <citation type="submission" date="2017-02" db="EMBL/GenBank/DDBJ databases">
        <authorList>
            <person name="Varghese N."/>
            <person name="Submissions S."/>
        </authorList>
    </citation>
    <scope>NUCLEOTIDE SEQUENCE [LARGE SCALE GENOMIC DNA]</scope>
    <source>
        <strain evidence="5">ATCC BAA-34</strain>
    </source>
</reference>
<dbReference type="InterPro" id="IPR001789">
    <property type="entry name" value="Sig_transdc_resp-reg_receiver"/>
</dbReference>
<dbReference type="SMART" id="SM00448">
    <property type="entry name" value="REC"/>
    <property type="match status" value="1"/>
</dbReference>
<name>A0A1T4QQ16_9BACT</name>
<protein>
    <submittedName>
        <fullName evidence="4">Response regulator receiver domain-containing protein</fullName>
    </submittedName>
</protein>
<dbReference type="EMBL" id="FUWR01000014">
    <property type="protein sequence ID" value="SKA05872.1"/>
    <property type="molecule type" value="Genomic_DNA"/>
</dbReference>
<evidence type="ECO:0000256" key="2">
    <source>
        <dbReference type="PROSITE-ProRule" id="PRU00169"/>
    </source>
</evidence>
<dbReference type="RefSeq" id="WP_078790754.1">
    <property type="nucleotide sequence ID" value="NZ_FUWR01000014.1"/>
</dbReference>
<sequence length="136" mass="14701">MAKILLVDDDPQVRAVLLGFLQIGGHEVLEAGNGLQASKILEKQLPDLVITDIVMPESDGFELIMSSNRKDQPIKIIAITGGSPNLAQQTLLTIAQKMPINKVLSKPVTCEELLAAVQDVLNSPENNRHAQTNLNA</sequence>
<dbReference type="CDD" id="cd17546">
    <property type="entry name" value="REC_hyHK_CKI1_RcsC-like"/>
    <property type="match status" value="1"/>
</dbReference>
<dbReference type="PROSITE" id="PS50110">
    <property type="entry name" value="RESPONSE_REGULATORY"/>
    <property type="match status" value="1"/>
</dbReference>
<dbReference type="PANTHER" id="PTHR44591:SF3">
    <property type="entry name" value="RESPONSE REGULATORY DOMAIN-CONTAINING PROTEIN"/>
    <property type="match status" value="1"/>
</dbReference>
<proteinExistence type="predicted"/>
<dbReference type="SUPFAM" id="SSF52172">
    <property type="entry name" value="CheY-like"/>
    <property type="match status" value="1"/>
</dbReference>
<dbReference type="GO" id="GO:0000160">
    <property type="term" value="P:phosphorelay signal transduction system"/>
    <property type="evidence" value="ECO:0007669"/>
    <property type="project" value="InterPro"/>
</dbReference>
<feature type="modified residue" description="4-aspartylphosphate" evidence="2">
    <location>
        <position position="52"/>
    </location>
</feature>
<evidence type="ECO:0000313" key="5">
    <source>
        <dbReference type="Proteomes" id="UP000190102"/>
    </source>
</evidence>
<accession>A0A1T4QQ16</accession>
<dbReference type="InterPro" id="IPR011006">
    <property type="entry name" value="CheY-like_superfamily"/>
</dbReference>
<dbReference type="PANTHER" id="PTHR44591">
    <property type="entry name" value="STRESS RESPONSE REGULATOR PROTEIN 1"/>
    <property type="match status" value="1"/>
</dbReference>
<dbReference type="Proteomes" id="UP000190102">
    <property type="component" value="Unassembled WGS sequence"/>
</dbReference>
<evidence type="ECO:0000313" key="4">
    <source>
        <dbReference type="EMBL" id="SKA05872.1"/>
    </source>
</evidence>
<dbReference type="InterPro" id="IPR050595">
    <property type="entry name" value="Bact_response_regulator"/>
</dbReference>
<dbReference type="Pfam" id="PF00072">
    <property type="entry name" value="Response_reg"/>
    <property type="match status" value="1"/>
</dbReference>
<feature type="domain" description="Response regulatory" evidence="3">
    <location>
        <begin position="3"/>
        <end position="121"/>
    </location>
</feature>